<feature type="binding site" evidence="10">
    <location>
        <position position="822"/>
    </location>
    <ligand>
        <name>S-adenosyl-L-methionine</name>
        <dbReference type="ChEBI" id="CHEBI:59789"/>
    </ligand>
</feature>
<dbReference type="GO" id="GO:0010420">
    <property type="term" value="F:polyprenyldihydroxybenzoate methyltransferase activity"/>
    <property type="evidence" value="ECO:0007669"/>
    <property type="project" value="UniProtKB-UniRule"/>
</dbReference>
<comment type="catalytic activity">
    <reaction evidence="10">
        <text>3-demethylubiquinol-10 + S-adenosyl-L-methionine = ubiquinol-10 + S-adenosyl-L-homocysteine + H(+)</text>
        <dbReference type="Rhea" id="RHEA:44412"/>
        <dbReference type="ChEBI" id="CHEBI:15378"/>
        <dbReference type="ChEBI" id="CHEBI:57856"/>
        <dbReference type="ChEBI" id="CHEBI:59789"/>
        <dbReference type="ChEBI" id="CHEBI:64182"/>
        <dbReference type="ChEBI" id="CHEBI:64183"/>
        <dbReference type="EC" id="2.1.1.64"/>
    </reaction>
</comment>
<gene>
    <name evidence="10" type="primary">COQ3</name>
    <name evidence="12" type="ORF">E5288_WYG019701</name>
</gene>
<evidence type="ECO:0000256" key="7">
    <source>
        <dbReference type="ARBA" id="ARBA00022990"/>
    </source>
</evidence>
<dbReference type="InterPro" id="IPR029063">
    <property type="entry name" value="SAM-dependent_MTases_sf"/>
</dbReference>
<keyword evidence="9 10" id="KW-0472">Membrane</keyword>
<evidence type="ECO:0000256" key="6">
    <source>
        <dbReference type="ARBA" id="ARBA00022946"/>
    </source>
</evidence>
<comment type="pathway">
    <text evidence="10">Cofactor biosynthesis; ubiquinone biosynthesis.</text>
</comment>
<feature type="compositionally biased region" description="Basic and acidic residues" evidence="11">
    <location>
        <begin position="331"/>
        <end position="344"/>
    </location>
</feature>
<proteinExistence type="inferred from homology"/>
<dbReference type="Pfam" id="PF15996">
    <property type="entry name" value="PNISR"/>
    <property type="match status" value="1"/>
</dbReference>
<feature type="region of interest" description="Disordered" evidence="11">
    <location>
        <begin position="462"/>
        <end position="702"/>
    </location>
</feature>
<dbReference type="Proteomes" id="UP000322234">
    <property type="component" value="Unassembled WGS sequence"/>
</dbReference>
<name>A0A6B0RYY6_9CETA</name>
<keyword evidence="7" id="KW-0007">Acetylation</keyword>
<feature type="compositionally biased region" description="Low complexity" evidence="11">
    <location>
        <begin position="667"/>
        <end position="680"/>
    </location>
</feature>
<feature type="compositionally biased region" description="Acidic residues" evidence="11">
    <location>
        <begin position="376"/>
        <end position="385"/>
    </location>
</feature>
<comment type="subcellular location">
    <subcellularLocation>
        <location evidence="10">Mitochondrion inner membrane</location>
        <topology evidence="10">Peripheral membrane protein</topology>
        <orientation evidence="10">Matrix side</orientation>
    </subcellularLocation>
</comment>
<protein>
    <recommendedName>
        <fullName evidence="10">Ubiquinone biosynthesis O-methyltransferase, mitochondrial</fullName>
    </recommendedName>
    <alternativeName>
        <fullName evidence="10">3-demethylubiquinol 3-O-methyltransferase</fullName>
        <ecNumber evidence="10">2.1.1.64</ecNumber>
    </alternativeName>
    <alternativeName>
        <fullName evidence="10">3-demethylubiquinone 3-O-methyltransferase</fullName>
        <ecNumber evidence="10">2.1.1.-</ecNumber>
    </alternativeName>
    <alternativeName>
        <fullName evidence="10">Polyprenyldihydroxybenzoate methyltransferase</fullName>
        <ecNumber evidence="10">2.1.1.114</ecNumber>
    </alternativeName>
</protein>
<evidence type="ECO:0000256" key="4">
    <source>
        <dbReference type="ARBA" id="ARBA00022691"/>
    </source>
</evidence>
<dbReference type="GO" id="GO:0031314">
    <property type="term" value="C:extrinsic component of mitochondrial inner membrane"/>
    <property type="evidence" value="ECO:0007669"/>
    <property type="project" value="UniProtKB-UniRule"/>
</dbReference>
<dbReference type="FunFam" id="3.40.50.150:FF:000142">
    <property type="entry name" value="Ubiquinone biosynthesis O-methyltransferase, mitochondrial"/>
    <property type="match status" value="1"/>
</dbReference>
<dbReference type="SUPFAM" id="SSF53335">
    <property type="entry name" value="S-adenosyl-L-methionine-dependent methyltransferases"/>
    <property type="match status" value="1"/>
</dbReference>
<keyword evidence="13" id="KW-1185">Reference proteome</keyword>
<dbReference type="InterPro" id="IPR010233">
    <property type="entry name" value="UbiG_MeTrfase"/>
</dbReference>
<feature type="binding site" evidence="10">
    <location>
        <position position="891"/>
    </location>
    <ligand>
        <name>Mg(2+)</name>
        <dbReference type="ChEBI" id="CHEBI:18420"/>
    </ligand>
</feature>
<feature type="binding site" evidence="10">
    <location>
        <position position="843"/>
    </location>
    <ligand>
        <name>S-adenosyl-L-methionine</name>
        <dbReference type="ChEBI" id="CHEBI:59789"/>
    </ligand>
</feature>
<comment type="function">
    <text evidence="10">O-methyltransferase required for two non-consecutive steps during ubiquinone biosynthesis. Catalyzes the 2 O-methylation of 3,4-dihydroxy-5-(all-trans-decaprenyl)benzoic acid into 4-hydroxy-3-methoxy-5-(all-trans-decaprenyl)benzoic acid. Also catalyzes the last step of ubiquinone biosynthesis by mediating methylation of 3-demethylubiquinone into ubiquinone. Also able to mediate the methylation of 3-demethylubiquinol-10 into ubiquinol-10.</text>
</comment>
<evidence type="ECO:0000256" key="3">
    <source>
        <dbReference type="ARBA" id="ARBA00022688"/>
    </source>
</evidence>
<feature type="region of interest" description="Disordered" evidence="11">
    <location>
        <begin position="173"/>
        <end position="318"/>
    </location>
</feature>
<dbReference type="GO" id="GO:0032259">
    <property type="term" value="P:methylation"/>
    <property type="evidence" value="ECO:0007669"/>
    <property type="project" value="UniProtKB-KW"/>
</dbReference>
<feature type="compositionally biased region" description="Basic residues" evidence="11">
    <location>
        <begin position="684"/>
        <end position="694"/>
    </location>
</feature>
<keyword evidence="10" id="KW-0479">Metal-binding</keyword>
<comment type="catalytic activity">
    <reaction evidence="10">
        <text>a 3-demethylubiquinone + S-adenosyl-L-methionine = a ubiquinone + S-adenosyl-L-homocysteine</text>
        <dbReference type="Rhea" id="RHEA:81215"/>
        <dbReference type="Rhea" id="RHEA-COMP:9565"/>
        <dbReference type="Rhea" id="RHEA-COMP:19654"/>
        <dbReference type="ChEBI" id="CHEBI:16389"/>
        <dbReference type="ChEBI" id="CHEBI:57856"/>
        <dbReference type="ChEBI" id="CHEBI:59789"/>
        <dbReference type="ChEBI" id="CHEBI:231825"/>
    </reaction>
</comment>
<evidence type="ECO:0000256" key="5">
    <source>
        <dbReference type="ARBA" id="ARBA00022792"/>
    </source>
</evidence>
<feature type="binding site" evidence="10">
    <location>
        <position position="894"/>
    </location>
    <ligand>
        <name>Mg(2+)</name>
        <dbReference type="ChEBI" id="CHEBI:18420"/>
    </ligand>
</feature>
<evidence type="ECO:0000313" key="13">
    <source>
        <dbReference type="Proteomes" id="UP000322234"/>
    </source>
</evidence>
<dbReference type="AlphaFoldDB" id="A0A6B0RYY6"/>
<dbReference type="HAMAP" id="MF_00472">
    <property type="entry name" value="UbiG"/>
    <property type="match status" value="1"/>
</dbReference>
<keyword evidence="6" id="KW-0809">Transit peptide</keyword>
<organism evidence="12 13">
    <name type="scientific">Bos mutus</name>
    <name type="common">wild yak</name>
    <dbReference type="NCBI Taxonomy" id="72004"/>
    <lineage>
        <taxon>Eukaryota</taxon>
        <taxon>Metazoa</taxon>
        <taxon>Chordata</taxon>
        <taxon>Craniata</taxon>
        <taxon>Vertebrata</taxon>
        <taxon>Euteleostomi</taxon>
        <taxon>Mammalia</taxon>
        <taxon>Eutheria</taxon>
        <taxon>Laurasiatheria</taxon>
        <taxon>Artiodactyla</taxon>
        <taxon>Ruminantia</taxon>
        <taxon>Pecora</taxon>
        <taxon>Bovidae</taxon>
        <taxon>Bovinae</taxon>
        <taxon>Bos</taxon>
    </lineage>
</organism>
<evidence type="ECO:0000256" key="2">
    <source>
        <dbReference type="ARBA" id="ARBA00022679"/>
    </source>
</evidence>
<dbReference type="InterPro" id="IPR031937">
    <property type="entry name" value="PNISR"/>
</dbReference>
<comment type="catalytic activity">
    <reaction evidence="10">
        <text>3,4-dihydroxy-5-(all-trans-decaprenyl)benzoate + S-adenosyl-L-methionine = 4-hydroxy-3-methoxy-5-(all-trans-decaprenyl)benzoate + S-adenosyl-L-homocysteine + H(+)</text>
        <dbReference type="Rhea" id="RHEA:44492"/>
        <dbReference type="ChEBI" id="CHEBI:15378"/>
        <dbReference type="ChEBI" id="CHEBI:57856"/>
        <dbReference type="ChEBI" id="CHEBI:59789"/>
        <dbReference type="ChEBI" id="CHEBI:62793"/>
        <dbReference type="ChEBI" id="CHEBI:62796"/>
        <dbReference type="EC" id="2.1.1.114"/>
    </reaction>
</comment>
<dbReference type="Gene3D" id="3.40.50.150">
    <property type="entry name" value="Vaccinia Virus protein VP39"/>
    <property type="match status" value="1"/>
</dbReference>
<sequence>MASQLVNLVQSCAQRPGWGTVWLQVTNGCYYYSLPGETNRAPSCLVRGEVEASKGLERYYRNGGDSGVPETEWTEKQIYFKSQDVGSRRTTLAAVAFEPTTMDAVIPAPAGSKIYSKEWISLWNIASKGQIDWAALAQAWIAQREASGQQSMVEQPPGMMPNGQDMSTMESGPNNHGNFQGDSNFNRMWQPDQPWMPPTPGPMDIVPPSEDSNSQDSGEFAPDNRHIFNQNNHNFGGPPDNFAVGPVNQFDYQHGAAFGPPQGGFHPPYWQPGPPGPPAPPQNRRERPSSFRDRQRSPIALPVKQEPPQIDAVKRRTLPAWIREGLEKMEREKQKKLEKERMEQQRSQLSKKEKKATDDAEGGDGPRLPQRSKFDSDEEDEDTENVEAASSGKVTRSPSPVPQEEQSEPEMTEEEKEYQMMLLTKMLLTEILLDVTDEEIYYIAKDAHRKATKAGTVQCTGFPHWTRKKRHSRSRSPTIKARRSRSRSYSRRIKIESNRARVKIRDRRRSNRNSIERERRRNRSPSRERRRSRSRSRDRRTNRSSRSRSRDRRKIDDQRGSLSGSSHKHKGEVKEQERRKERSRSIDKDRKKKDKEREREQDKRKEKQKREEKDFKFSSQDDRLKRKRESERTFSRSGSISVKIIRHDSRQDSKKSTTKDSKKHSGSDSSGRSSSESPGSSKEKKVKKPKHSRSRSMEKSQRSVYPKNQLSWILQIKPWVFSENRIMWFKSYSITFACLNWMKSYRLPWTRPYSTSRTTVDRNEVKTFLALAHRWWDEQGVYAPLHSMNDLRVPFIRDNLLRTVATHQPGKPLSGMKILDVGCGGGLLTEPLGRLGASVIGIDPVDENIKTAQHHKSFDPVLDKRIEYRTCSLEEIVKDTVETFDAVVASEVVEHVIDLETFIQCCFQVLKPDGSLFITTINKTQLSYALGIVFSEQIAGIVPKGTHTWEKFVSPEKLESILESNGLSVQTVVGMLYNPFSGYWHWSENTSLNYAAHALKSSLQEQPAPAEFALKGEAEELQAEASTNSGVQEDLKK</sequence>
<dbReference type="UniPathway" id="UPA00232"/>
<dbReference type="PANTHER" id="PTHR31518">
    <property type="entry name" value="ARGININE/SERINE-RICH PROTEIN PNISR"/>
    <property type="match status" value="1"/>
</dbReference>
<evidence type="ECO:0000256" key="11">
    <source>
        <dbReference type="SAM" id="MobiDB-lite"/>
    </source>
</evidence>
<evidence type="ECO:0000256" key="10">
    <source>
        <dbReference type="HAMAP-Rule" id="MF_03190"/>
    </source>
</evidence>
<feature type="compositionally biased region" description="Basic residues" evidence="11">
    <location>
        <begin position="500"/>
        <end position="511"/>
    </location>
</feature>
<dbReference type="GO" id="GO:0061542">
    <property type="term" value="F:3-demethylubiquinol 3-O-methyltransferase activity"/>
    <property type="evidence" value="ECO:0007669"/>
    <property type="project" value="UniProtKB-UniRule"/>
</dbReference>
<feature type="compositionally biased region" description="Acidic residues" evidence="11">
    <location>
        <begin position="405"/>
        <end position="415"/>
    </location>
</feature>
<keyword evidence="8 10" id="KW-0496">Mitochondrion</keyword>
<keyword evidence="1 10" id="KW-0489">Methyltransferase</keyword>
<dbReference type="NCBIfam" id="TIGR01983">
    <property type="entry name" value="UbiG"/>
    <property type="match status" value="1"/>
</dbReference>
<dbReference type="Pfam" id="PF13489">
    <property type="entry name" value="Methyltransf_23"/>
    <property type="match status" value="1"/>
</dbReference>
<dbReference type="EMBL" id="VBQZ03000090">
    <property type="protein sequence ID" value="MXQ93076.1"/>
    <property type="molecule type" value="Genomic_DNA"/>
</dbReference>
<comment type="similarity">
    <text evidence="10">Belongs to the class I-like SAM-binding methyltransferase superfamily. UbiG/COQ3 family.</text>
</comment>
<evidence type="ECO:0000256" key="9">
    <source>
        <dbReference type="ARBA" id="ARBA00023136"/>
    </source>
</evidence>
<evidence type="ECO:0000313" key="12">
    <source>
        <dbReference type="EMBL" id="MXQ93076.1"/>
    </source>
</evidence>
<dbReference type="GO" id="GO:0046872">
    <property type="term" value="F:metal ion binding"/>
    <property type="evidence" value="ECO:0007669"/>
    <property type="project" value="UniProtKB-KW"/>
</dbReference>
<comment type="caution">
    <text evidence="12">The sequence shown here is derived from an EMBL/GenBank/DDBJ whole genome shotgun (WGS) entry which is preliminary data.</text>
</comment>
<dbReference type="EC" id="2.1.1.114" evidence="10"/>
<dbReference type="EC" id="2.1.1.64" evidence="10"/>
<evidence type="ECO:0000256" key="8">
    <source>
        <dbReference type="ARBA" id="ARBA00023128"/>
    </source>
</evidence>
<keyword evidence="2 10" id="KW-0808">Transferase</keyword>
<feature type="compositionally biased region" description="Basic and acidic residues" evidence="11">
    <location>
        <begin position="645"/>
        <end position="666"/>
    </location>
</feature>
<feature type="compositionally biased region" description="Basic and acidic residues" evidence="11">
    <location>
        <begin position="572"/>
        <end position="634"/>
    </location>
</feature>
<keyword evidence="4 10" id="KW-0949">S-adenosyl-L-methionine</keyword>
<feature type="binding site" evidence="10">
    <location>
        <position position="895"/>
    </location>
    <ligand>
        <name>Mg(2+)</name>
        <dbReference type="ChEBI" id="CHEBI:18420"/>
    </ligand>
</feature>
<dbReference type="CDD" id="cd02440">
    <property type="entry name" value="AdoMet_MTases"/>
    <property type="match status" value="1"/>
</dbReference>
<keyword evidence="3 10" id="KW-0831">Ubiquinone biosynthesis</keyword>
<feature type="compositionally biased region" description="Pro residues" evidence="11">
    <location>
        <begin position="269"/>
        <end position="281"/>
    </location>
</feature>
<reference evidence="12" key="1">
    <citation type="submission" date="2019-10" db="EMBL/GenBank/DDBJ databases">
        <title>The sequence and de novo assembly of the wild yak genome.</title>
        <authorList>
            <person name="Liu Y."/>
        </authorList>
    </citation>
    <scope>NUCLEOTIDE SEQUENCE [LARGE SCALE GENOMIC DNA]</scope>
    <source>
        <strain evidence="12">WY2019</strain>
    </source>
</reference>
<comment type="cofactor">
    <cofactor evidence="10">
        <name>Mg(2+)</name>
        <dbReference type="ChEBI" id="CHEBI:18420"/>
    </cofactor>
</comment>
<keyword evidence="10" id="KW-0460">Magnesium</keyword>
<accession>A0A6B0RYY6</accession>
<feature type="compositionally biased region" description="Polar residues" evidence="11">
    <location>
        <begin position="173"/>
        <end position="187"/>
    </location>
</feature>
<feature type="compositionally biased region" description="Basic residues" evidence="11">
    <location>
        <begin position="465"/>
        <end position="492"/>
    </location>
</feature>
<feature type="binding site" evidence="10">
    <location>
        <position position="792"/>
    </location>
    <ligand>
        <name>S-adenosyl-L-methionine</name>
        <dbReference type="ChEBI" id="CHEBI:59789"/>
    </ligand>
</feature>
<dbReference type="EC" id="2.1.1.-" evidence="10"/>
<comment type="subunit">
    <text evidence="10">Component of a multi-subunit COQ enzyme complex, composed of at least COQ3, COQ4, COQ5, COQ6, COQ7 and COQ9.</text>
</comment>
<feature type="compositionally biased region" description="Basic residues" evidence="11">
    <location>
        <begin position="520"/>
        <end position="552"/>
    </location>
</feature>
<feature type="compositionally biased region" description="Basic and acidic residues" evidence="11">
    <location>
        <begin position="283"/>
        <end position="296"/>
    </location>
</feature>
<feature type="region of interest" description="Disordered" evidence="11">
    <location>
        <begin position="331"/>
        <end position="415"/>
    </location>
</feature>
<feature type="binding site" evidence="10">
    <location>
        <position position="890"/>
    </location>
    <ligand>
        <name>S-adenosyl-L-methionine</name>
        <dbReference type="ChEBI" id="CHEBI:59789"/>
    </ligand>
</feature>
<evidence type="ECO:0000256" key="1">
    <source>
        <dbReference type="ARBA" id="ARBA00022603"/>
    </source>
</evidence>
<keyword evidence="5 10" id="KW-0999">Mitochondrion inner membrane</keyword>